<comment type="caution">
    <text evidence="16">The sequence shown here is derived from an EMBL/GenBank/DDBJ whole genome shotgun (WGS) entry which is preliminary data.</text>
</comment>
<evidence type="ECO:0000256" key="4">
    <source>
        <dbReference type="ARBA" id="ARBA00022786"/>
    </source>
</evidence>
<accession>A0AAD5WSH1</accession>
<dbReference type="Pfam" id="PF00179">
    <property type="entry name" value="UQ_con"/>
    <property type="match status" value="1"/>
</dbReference>
<evidence type="ECO:0000256" key="7">
    <source>
        <dbReference type="ARBA" id="ARBA00031729"/>
    </source>
</evidence>
<keyword evidence="5 14" id="KW-0067">ATP-binding</keyword>
<dbReference type="CDD" id="cd23791">
    <property type="entry name" value="UBCc_UBE2C"/>
    <property type="match status" value="1"/>
</dbReference>
<evidence type="ECO:0000313" key="17">
    <source>
        <dbReference type="Proteomes" id="UP001201980"/>
    </source>
</evidence>
<proteinExistence type="inferred from homology"/>
<keyword evidence="2" id="KW-0808">Transferase</keyword>
<evidence type="ECO:0000256" key="13">
    <source>
        <dbReference type="PROSITE-ProRule" id="PRU10133"/>
    </source>
</evidence>
<keyword evidence="17" id="KW-1185">Reference proteome</keyword>
<dbReference type="GO" id="GO:0061631">
    <property type="term" value="F:ubiquitin conjugating enzyme activity"/>
    <property type="evidence" value="ECO:0007669"/>
    <property type="project" value="UniProtKB-EC"/>
</dbReference>
<evidence type="ECO:0000313" key="16">
    <source>
        <dbReference type="EMBL" id="KAJ2902459.1"/>
    </source>
</evidence>
<dbReference type="SUPFAM" id="SSF54495">
    <property type="entry name" value="UBC-like"/>
    <property type="match status" value="1"/>
</dbReference>
<dbReference type="GO" id="GO:0005524">
    <property type="term" value="F:ATP binding"/>
    <property type="evidence" value="ECO:0007669"/>
    <property type="project" value="UniProtKB-UniRule"/>
</dbReference>
<feature type="active site" description="Glycyl thioester intermediate" evidence="13">
    <location>
        <position position="94"/>
    </location>
</feature>
<reference evidence="16" key="1">
    <citation type="submission" date="2022-07" db="EMBL/GenBank/DDBJ databases">
        <title>Draft genome sequence of Zalerion maritima ATCC 34329, a (micro)plastics degrading marine fungus.</title>
        <authorList>
            <person name="Paco A."/>
            <person name="Goncalves M.F.M."/>
            <person name="Rocha-Santos T.A.P."/>
            <person name="Alves A."/>
        </authorList>
    </citation>
    <scope>NUCLEOTIDE SEQUENCE</scope>
    <source>
        <strain evidence="16">ATCC 34329</strain>
    </source>
</reference>
<evidence type="ECO:0000256" key="5">
    <source>
        <dbReference type="ARBA" id="ARBA00022840"/>
    </source>
</evidence>
<keyword evidence="4 14" id="KW-0833">Ubl conjugation pathway</keyword>
<evidence type="ECO:0000256" key="12">
    <source>
        <dbReference type="ARBA" id="ARBA00080142"/>
    </source>
</evidence>
<dbReference type="PROSITE" id="PS50127">
    <property type="entry name" value="UBC_2"/>
    <property type="match status" value="1"/>
</dbReference>
<evidence type="ECO:0000256" key="11">
    <source>
        <dbReference type="ARBA" id="ARBA00042190"/>
    </source>
</evidence>
<dbReference type="PROSITE" id="PS00183">
    <property type="entry name" value="UBC_1"/>
    <property type="match status" value="1"/>
</dbReference>
<evidence type="ECO:0000256" key="6">
    <source>
        <dbReference type="ARBA" id="ARBA00030012"/>
    </source>
</evidence>
<dbReference type="InterPro" id="IPR016135">
    <property type="entry name" value="UBQ-conjugating_enzyme/RWD"/>
</dbReference>
<gene>
    <name evidence="16" type="ORF">MKZ38_000588</name>
</gene>
<dbReference type="Proteomes" id="UP001201980">
    <property type="component" value="Unassembled WGS sequence"/>
</dbReference>
<evidence type="ECO:0000256" key="14">
    <source>
        <dbReference type="RuleBase" id="RU362109"/>
    </source>
</evidence>
<evidence type="ECO:0000256" key="2">
    <source>
        <dbReference type="ARBA" id="ARBA00022679"/>
    </source>
</evidence>
<dbReference type="EMBL" id="JAKWBI020000112">
    <property type="protein sequence ID" value="KAJ2902459.1"/>
    <property type="molecule type" value="Genomic_DNA"/>
</dbReference>
<dbReference type="PANTHER" id="PTHR24067">
    <property type="entry name" value="UBIQUITIN-CONJUGATING ENZYME E2"/>
    <property type="match status" value="1"/>
</dbReference>
<name>A0AAD5WSH1_9PEZI</name>
<dbReference type="FunFam" id="3.10.110.10:FF:000068">
    <property type="entry name" value="Ubiquitin-conjugating enzyme E2-20 kDa"/>
    <property type="match status" value="1"/>
</dbReference>
<dbReference type="InterPro" id="IPR000608">
    <property type="entry name" value="UBC"/>
</dbReference>
<organism evidence="16 17">
    <name type="scientific">Zalerion maritima</name>
    <dbReference type="NCBI Taxonomy" id="339359"/>
    <lineage>
        <taxon>Eukaryota</taxon>
        <taxon>Fungi</taxon>
        <taxon>Dikarya</taxon>
        <taxon>Ascomycota</taxon>
        <taxon>Pezizomycotina</taxon>
        <taxon>Sordariomycetes</taxon>
        <taxon>Lulworthiomycetidae</taxon>
        <taxon>Lulworthiales</taxon>
        <taxon>Lulworthiaceae</taxon>
        <taxon>Zalerion</taxon>
    </lineage>
</organism>
<evidence type="ECO:0000259" key="15">
    <source>
        <dbReference type="PROSITE" id="PS50127"/>
    </source>
</evidence>
<comment type="similarity">
    <text evidence="14">Belongs to the ubiquitin-conjugating enzyme family.</text>
</comment>
<evidence type="ECO:0000256" key="1">
    <source>
        <dbReference type="ARBA" id="ARBA00012486"/>
    </source>
</evidence>
<dbReference type="EC" id="2.3.2.23" evidence="1"/>
<dbReference type="SMART" id="SM00212">
    <property type="entry name" value="UBCc"/>
    <property type="match status" value="1"/>
</dbReference>
<evidence type="ECO:0000256" key="9">
    <source>
        <dbReference type="ARBA" id="ARBA00041569"/>
    </source>
</evidence>
<sequence length="157" mass="17624">MATATVAPALTKRLQHELMTLMTSSTPGVSAFPDADGNLTSWKATIVGPDDTPYAKLTLRLSMNFPHNYPYHPPQVLFKTPIYHPNVDFSGRICLDILKDKWTPAYNIETILLSLQSLLGEPNNSSPLNGEAAELWDKDMEEFKRKVAARHRDIEED</sequence>
<dbReference type="AlphaFoldDB" id="A0AAD5WSH1"/>
<dbReference type="InterPro" id="IPR023313">
    <property type="entry name" value="UBQ-conjugating_AS"/>
</dbReference>
<keyword evidence="3 14" id="KW-0547">Nucleotide-binding</keyword>
<evidence type="ECO:0000256" key="3">
    <source>
        <dbReference type="ARBA" id="ARBA00022741"/>
    </source>
</evidence>
<evidence type="ECO:0000256" key="8">
    <source>
        <dbReference type="ARBA" id="ARBA00039884"/>
    </source>
</evidence>
<feature type="domain" description="UBC core" evidence="15">
    <location>
        <begin position="9"/>
        <end position="156"/>
    </location>
</feature>
<dbReference type="Gene3D" id="3.10.110.10">
    <property type="entry name" value="Ubiquitin Conjugating Enzyme"/>
    <property type="match status" value="1"/>
</dbReference>
<dbReference type="InterPro" id="IPR050113">
    <property type="entry name" value="Ub_conjugating_enzyme"/>
</dbReference>
<evidence type="ECO:0000256" key="10">
    <source>
        <dbReference type="ARBA" id="ARBA00042179"/>
    </source>
</evidence>
<protein>
    <recommendedName>
        <fullName evidence="8">Ubiquitin-conjugating enzyme E2 2</fullName>
        <ecNumber evidence="1">2.3.2.23</ecNumber>
    </recommendedName>
    <alternativeName>
        <fullName evidence="12">E2 ubiquitin-conjugating enzyme 11</fullName>
    </alternativeName>
    <alternativeName>
        <fullName evidence="10">E2 ubiquitin-conjugating enzyme 2</fullName>
    </alternativeName>
    <alternativeName>
        <fullName evidence="7">Ubiquitin carrier protein</fullName>
    </alternativeName>
    <alternativeName>
        <fullName evidence="11">Ubiquitin carrier protein UBC2</fullName>
    </alternativeName>
    <alternativeName>
        <fullName evidence="6">Ubiquitin-protein ligase</fullName>
    </alternativeName>
    <alternativeName>
        <fullName evidence="9">Ubiquitin-protein ligase UBC2</fullName>
    </alternativeName>
</protein>